<evidence type="ECO:0000313" key="2">
    <source>
        <dbReference type="EMBL" id="KAJ8063663.1"/>
    </source>
</evidence>
<feature type="region of interest" description="Disordered" evidence="1">
    <location>
        <begin position="1"/>
        <end position="44"/>
    </location>
</feature>
<proteinExistence type="predicted"/>
<comment type="caution">
    <text evidence="2">The sequence shown here is derived from an EMBL/GenBank/DDBJ whole genome shotgun (WGS) entry which is preliminary data.</text>
</comment>
<keyword evidence="3" id="KW-1185">Reference proteome</keyword>
<organism evidence="2 3">
    <name type="scientific">Sclerotinia nivalis</name>
    <dbReference type="NCBI Taxonomy" id="352851"/>
    <lineage>
        <taxon>Eukaryota</taxon>
        <taxon>Fungi</taxon>
        <taxon>Dikarya</taxon>
        <taxon>Ascomycota</taxon>
        <taxon>Pezizomycotina</taxon>
        <taxon>Leotiomycetes</taxon>
        <taxon>Helotiales</taxon>
        <taxon>Sclerotiniaceae</taxon>
        <taxon>Sclerotinia</taxon>
    </lineage>
</organism>
<name>A0A9X0DK35_9HELO</name>
<reference evidence="2" key="1">
    <citation type="submission" date="2022-11" db="EMBL/GenBank/DDBJ databases">
        <title>Genome Resource of Sclerotinia nivalis Strain SnTB1, a Plant Pathogen Isolated from American Ginseng.</title>
        <authorList>
            <person name="Fan S."/>
        </authorList>
    </citation>
    <scope>NUCLEOTIDE SEQUENCE</scope>
    <source>
        <strain evidence="2">SnTB1</strain>
    </source>
</reference>
<dbReference type="OrthoDB" id="3556374at2759"/>
<dbReference type="EMBL" id="JAPEIS010000008">
    <property type="protein sequence ID" value="KAJ8063663.1"/>
    <property type="molecule type" value="Genomic_DNA"/>
</dbReference>
<gene>
    <name evidence="2" type="ORF">OCU04_007528</name>
</gene>
<evidence type="ECO:0000313" key="3">
    <source>
        <dbReference type="Proteomes" id="UP001152300"/>
    </source>
</evidence>
<accession>A0A9X0DK35</accession>
<dbReference type="Proteomes" id="UP001152300">
    <property type="component" value="Unassembled WGS sequence"/>
</dbReference>
<feature type="compositionally biased region" description="Low complexity" evidence="1">
    <location>
        <begin position="20"/>
        <end position="43"/>
    </location>
</feature>
<dbReference type="AlphaFoldDB" id="A0A9X0DK35"/>
<evidence type="ECO:0000256" key="1">
    <source>
        <dbReference type="SAM" id="MobiDB-lite"/>
    </source>
</evidence>
<protein>
    <submittedName>
        <fullName evidence="2">Uncharacterized protein</fullName>
    </submittedName>
</protein>
<sequence>MSTTSKDSNVAVHGSVTSDTKNSSYSTSLESSSIRSTTTDSSSPHAYSIQHYIADDVHYVPYKSTANATYSRHTQVVTAAVAGYRMGIKLQEFDTKFHTGASGSG</sequence>